<dbReference type="InterPro" id="IPR013217">
    <property type="entry name" value="Methyltransf_12"/>
</dbReference>
<evidence type="ECO:0000259" key="2">
    <source>
        <dbReference type="Pfam" id="PF08242"/>
    </source>
</evidence>
<accession>A0A0B7JTL3</accession>
<proteinExistence type="inferred from homology"/>
<dbReference type="SUPFAM" id="SSF53335">
    <property type="entry name" value="S-adenosyl-L-methionine-dependent methyltransferases"/>
    <property type="match status" value="1"/>
</dbReference>
<dbReference type="Pfam" id="PF08242">
    <property type="entry name" value="Methyltransf_12"/>
    <property type="match status" value="1"/>
</dbReference>
<dbReference type="CDD" id="cd02440">
    <property type="entry name" value="AdoMet_MTases"/>
    <property type="match status" value="1"/>
</dbReference>
<dbReference type="AlphaFoldDB" id="A0A0B7JTL3"/>
<evidence type="ECO:0000256" key="1">
    <source>
        <dbReference type="ARBA" id="ARBA00008361"/>
    </source>
</evidence>
<dbReference type="InterPro" id="IPR016584">
    <property type="entry name" value="MeTrfase_VrtF"/>
</dbReference>
<dbReference type="EMBL" id="CDPU01000003">
    <property type="protein sequence ID" value="CEO46030.1"/>
    <property type="molecule type" value="Genomic_DNA"/>
</dbReference>
<organism evidence="3">
    <name type="scientific">Bionectria ochroleuca</name>
    <name type="common">Gliocladium roseum</name>
    <dbReference type="NCBI Taxonomy" id="29856"/>
    <lineage>
        <taxon>Eukaryota</taxon>
        <taxon>Fungi</taxon>
        <taxon>Dikarya</taxon>
        <taxon>Ascomycota</taxon>
        <taxon>Pezizomycotina</taxon>
        <taxon>Sordariomycetes</taxon>
        <taxon>Hypocreomycetidae</taxon>
        <taxon>Hypocreales</taxon>
        <taxon>Bionectriaceae</taxon>
        <taxon>Clonostachys</taxon>
    </lineage>
</organism>
<feature type="domain" description="Methyltransferase type 12" evidence="2">
    <location>
        <begin position="60"/>
        <end position="163"/>
    </location>
</feature>
<sequence length="238" mass="26727">MAENNPDDKAVKAGARVYIPLLLPFYDFWVLWISNTYVWKCPTDEVLVPLFRSALSETHLDIGVGTGCIPAKAIVRSACQEITLLDLNPNSLSFAKARIESSDKMVKVKTLLADALEPLPLPESEKFDSISLCHLLHCLPGSPESKTRVFDYVKPHLARGGTLVGWTILGKEAPLNWFAHVLMRSYNKISVFSNWDDNLAAFEQGLKRNFEEVEVWTVGRVCVFRARKPLDSPIEARL</sequence>
<dbReference type="InterPro" id="IPR029063">
    <property type="entry name" value="SAM-dependent_MTases_sf"/>
</dbReference>
<dbReference type="Gene3D" id="3.40.50.150">
    <property type="entry name" value="Vaccinia Virus protein VP39"/>
    <property type="match status" value="1"/>
</dbReference>
<gene>
    <name evidence="3" type="ORF">BN869_000002085_1</name>
</gene>
<reference evidence="3" key="1">
    <citation type="submission" date="2015-01" db="EMBL/GenBank/DDBJ databases">
        <authorList>
            <person name="Durling Mikael"/>
        </authorList>
    </citation>
    <scope>NUCLEOTIDE SEQUENCE</scope>
</reference>
<name>A0A0B7JTL3_BIOOC</name>
<protein>
    <recommendedName>
        <fullName evidence="2">Methyltransferase type 12 domain-containing protein</fullName>
    </recommendedName>
</protein>
<comment type="similarity">
    <text evidence="1">Belongs to the methyltransferase superfamily.</text>
</comment>
<evidence type="ECO:0000313" key="3">
    <source>
        <dbReference type="EMBL" id="CEO46030.1"/>
    </source>
</evidence>
<dbReference type="GO" id="GO:0008168">
    <property type="term" value="F:methyltransferase activity"/>
    <property type="evidence" value="ECO:0007669"/>
    <property type="project" value="InterPro"/>
</dbReference>
<dbReference type="PIRSF" id="PIRSF011491">
    <property type="entry name" value="Mtase_YbcY_prd"/>
    <property type="match status" value="1"/>
</dbReference>